<dbReference type="SMART" id="SM00481">
    <property type="entry name" value="POLIIIAc"/>
    <property type="match status" value="1"/>
</dbReference>
<accession>A0A1F5SRQ6</accession>
<dbReference type="Pfam" id="PF02811">
    <property type="entry name" value="PHP"/>
    <property type="match status" value="1"/>
</dbReference>
<dbReference type="STRING" id="1797995.A2242_03665"/>
<evidence type="ECO:0000313" key="3">
    <source>
        <dbReference type="Proteomes" id="UP000178925"/>
    </source>
</evidence>
<proteinExistence type="predicted"/>
<organism evidence="2 3">
    <name type="scientific">Candidatus Falkowbacteria bacterium RIFOXYA2_FULL_47_9</name>
    <dbReference type="NCBI Taxonomy" id="1797995"/>
    <lineage>
        <taxon>Bacteria</taxon>
        <taxon>Candidatus Falkowiibacteriota</taxon>
    </lineage>
</organism>
<reference evidence="2 3" key="1">
    <citation type="journal article" date="2016" name="Nat. Commun.">
        <title>Thousands of microbial genomes shed light on interconnected biogeochemical processes in an aquifer system.</title>
        <authorList>
            <person name="Anantharaman K."/>
            <person name="Brown C.T."/>
            <person name="Hug L.A."/>
            <person name="Sharon I."/>
            <person name="Castelle C.J."/>
            <person name="Probst A.J."/>
            <person name="Thomas B.C."/>
            <person name="Singh A."/>
            <person name="Wilkins M.J."/>
            <person name="Karaoz U."/>
            <person name="Brodie E.L."/>
            <person name="Williams K.H."/>
            <person name="Hubbard S.S."/>
            <person name="Banfield J.F."/>
        </authorList>
    </citation>
    <scope>NUCLEOTIDE SEQUENCE [LARGE SCALE GENOMIC DNA]</scope>
</reference>
<gene>
    <name evidence="2" type="ORF">A2242_03665</name>
</gene>
<protein>
    <recommendedName>
        <fullName evidence="1">Polymerase/histidinol phosphatase N-terminal domain-containing protein</fullName>
    </recommendedName>
</protein>
<dbReference type="EMBL" id="MFGC01000005">
    <property type="protein sequence ID" value="OGF28871.1"/>
    <property type="molecule type" value="Genomic_DNA"/>
</dbReference>
<dbReference type="GO" id="GO:0004534">
    <property type="term" value="F:5'-3' RNA exonuclease activity"/>
    <property type="evidence" value="ECO:0007669"/>
    <property type="project" value="TreeGrafter"/>
</dbReference>
<dbReference type="SUPFAM" id="SSF89550">
    <property type="entry name" value="PHP domain-like"/>
    <property type="match status" value="1"/>
</dbReference>
<name>A0A1F5SRQ6_9BACT</name>
<dbReference type="Gene3D" id="1.10.150.650">
    <property type="match status" value="1"/>
</dbReference>
<dbReference type="AlphaFoldDB" id="A0A1F5SRQ6"/>
<dbReference type="InterPro" id="IPR004013">
    <property type="entry name" value="PHP_dom"/>
</dbReference>
<dbReference type="PANTHER" id="PTHR42924">
    <property type="entry name" value="EXONUCLEASE"/>
    <property type="match status" value="1"/>
</dbReference>
<sequence>MLIDLQLHSVNSDGYLTPTELAAHCQKRGIRVASLTDHNTVSGLEEFRRACQQYRIKAVPAMELYVKLGSRHMNMLWYNFDVNDPGLHKLLRETQIRRRALVRRALERLVKKNYVLDINGILEGHSHYLPINRIVDSFYALNKKRVQRELGKKNILETEIIRAYFRDKNKTRLHESYLDMARVARLKKQVGGQLILAHPCKFRWVSEATVGKLTQVGLDGLEVLTPHHSWEAVSYLQALADRHKLIMTGGTDFHRFEEALWYDIKSSWSYFHIESTLLAGIAKIIG</sequence>
<dbReference type="InterPro" id="IPR052018">
    <property type="entry name" value="PHP_domain"/>
</dbReference>
<dbReference type="InterPro" id="IPR016195">
    <property type="entry name" value="Pol/histidinol_Pase-like"/>
</dbReference>
<evidence type="ECO:0000313" key="2">
    <source>
        <dbReference type="EMBL" id="OGF28871.1"/>
    </source>
</evidence>
<dbReference type="PANTHER" id="PTHR42924:SF3">
    <property type="entry name" value="POLYMERASE_HISTIDINOL PHOSPHATASE N-TERMINAL DOMAIN-CONTAINING PROTEIN"/>
    <property type="match status" value="1"/>
</dbReference>
<dbReference type="InterPro" id="IPR003141">
    <property type="entry name" value="Pol/His_phosphatase_N"/>
</dbReference>
<dbReference type="Gene3D" id="3.20.20.140">
    <property type="entry name" value="Metal-dependent hydrolases"/>
    <property type="match status" value="1"/>
</dbReference>
<evidence type="ECO:0000259" key="1">
    <source>
        <dbReference type="SMART" id="SM00481"/>
    </source>
</evidence>
<feature type="domain" description="Polymerase/histidinol phosphatase N-terminal" evidence="1">
    <location>
        <begin position="3"/>
        <end position="68"/>
    </location>
</feature>
<comment type="caution">
    <text evidence="2">The sequence shown here is derived from an EMBL/GenBank/DDBJ whole genome shotgun (WGS) entry which is preliminary data.</text>
</comment>
<dbReference type="GO" id="GO:0035312">
    <property type="term" value="F:5'-3' DNA exonuclease activity"/>
    <property type="evidence" value="ECO:0007669"/>
    <property type="project" value="TreeGrafter"/>
</dbReference>
<dbReference type="Proteomes" id="UP000178925">
    <property type="component" value="Unassembled WGS sequence"/>
</dbReference>